<name>A0A0E9VS31_ANGAN</name>
<reference evidence="1" key="2">
    <citation type="journal article" date="2015" name="Fish Shellfish Immunol.">
        <title>Early steps in the European eel (Anguilla anguilla)-Vibrio vulnificus interaction in the gills: Role of the RtxA13 toxin.</title>
        <authorList>
            <person name="Callol A."/>
            <person name="Pajuelo D."/>
            <person name="Ebbesson L."/>
            <person name="Teles M."/>
            <person name="MacKenzie S."/>
            <person name="Amaro C."/>
        </authorList>
    </citation>
    <scope>NUCLEOTIDE SEQUENCE</scope>
</reference>
<reference evidence="1" key="1">
    <citation type="submission" date="2014-11" db="EMBL/GenBank/DDBJ databases">
        <authorList>
            <person name="Amaro Gonzalez C."/>
        </authorList>
    </citation>
    <scope>NUCLEOTIDE SEQUENCE</scope>
</reference>
<protein>
    <submittedName>
        <fullName evidence="1">Uncharacterized protein</fullName>
    </submittedName>
</protein>
<sequence>MFTKVNRAATQKDHHKVFIEAQKHTFITCAQKNTY</sequence>
<organism evidence="1">
    <name type="scientific">Anguilla anguilla</name>
    <name type="common">European freshwater eel</name>
    <name type="synonym">Muraena anguilla</name>
    <dbReference type="NCBI Taxonomy" id="7936"/>
    <lineage>
        <taxon>Eukaryota</taxon>
        <taxon>Metazoa</taxon>
        <taxon>Chordata</taxon>
        <taxon>Craniata</taxon>
        <taxon>Vertebrata</taxon>
        <taxon>Euteleostomi</taxon>
        <taxon>Actinopterygii</taxon>
        <taxon>Neopterygii</taxon>
        <taxon>Teleostei</taxon>
        <taxon>Anguilliformes</taxon>
        <taxon>Anguillidae</taxon>
        <taxon>Anguilla</taxon>
    </lineage>
</organism>
<proteinExistence type="predicted"/>
<dbReference type="EMBL" id="GBXM01027658">
    <property type="protein sequence ID" value="JAH80919.1"/>
    <property type="molecule type" value="Transcribed_RNA"/>
</dbReference>
<dbReference type="AlphaFoldDB" id="A0A0E9VS31"/>
<evidence type="ECO:0000313" key="1">
    <source>
        <dbReference type="EMBL" id="JAH80919.1"/>
    </source>
</evidence>
<accession>A0A0E9VS31</accession>